<name>A0A3E3EB37_9FIRM</name>
<dbReference type="EMBL" id="QUSL01000037">
    <property type="protein sequence ID" value="RGD79316.1"/>
    <property type="molecule type" value="Genomic_DNA"/>
</dbReference>
<dbReference type="PROSITE" id="PS51101">
    <property type="entry name" value="PTS_EIIB_TYPE_4"/>
    <property type="match status" value="1"/>
</dbReference>
<dbReference type="InterPro" id="IPR036667">
    <property type="entry name" value="PTS_IIB_sorbose-sp_sf"/>
</dbReference>
<dbReference type="GO" id="GO:0005737">
    <property type="term" value="C:cytoplasm"/>
    <property type="evidence" value="ECO:0007669"/>
    <property type="project" value="UniProtKB-SubCell"/>
</dbReference>
<proteinExistence type="predicted"/>
<accession>A0A3E3EB37</accession>
<dbReference type="GO" id="GO:0009401">
    <property type="term" value="P:phosphoenolpyruvate-dependent sugar phosphotransferase system"/>
    <property type="evidence" value="ECO:0007669"/>
    <property type="project" value="UniProtKB-KW"/>
</dbReference>
<gene>
    <name evidence="9" type="ORF">DXB93_16250</name>
</gene>
<protein>
    <submittedName>
        <fullName evidence="9">PTS mannose/fructose/sorbose transporter subunit IIB</fullName>
    </submittedName>
</protein>
<evidence type="ECO:0000256" key="5">
    <source>
        <dbReference type="ARBA" id="ARBA00022679"/>
    </source>
</evidence>
<evidence type="ECO:0000256" key="4">
    <source>
        <dbReference type="ARBA" id="ARBA00022597"/>
    </source>
</evidence>
<dbReference type="Gene3D" id="3.40.35.10">
    <property type="entry name" value="Phosphotransferase system, sorbose subfamily IIB component"/>
    <property type="match status" value="1"/>
</dbReference>
<keyword evidence="2" id="KW-0813">Transport</keyword>
<dbReference type="AlphaFoldDB" id="A0A3E3EB37"/>
<keyword evidence="5" id="KW-0808">Transferase</keyword>
<evidence type="ECO:0000259" key="8">
    <source>
        <dbReference type="PROSITE" id="PS51101"/>
    </source>
</evidence>
<dbReference type="SUPFAM" id="SSF52728">
    <property type="entry name" value="PTS IIb component"/>
    <property type="match status" value="1"/>
</dbReference>
<evidence type="ECO:0000256" key="6">
    <source>
        <dbReference type="ARBA" id="ARBA00022683"/>
    </source>
</evidence>
<feature type="domain" description="PTS EIIB type-4" evidence="8">
    <location>
        <begin position="1"/>
        <end position="160"/>
    </location>
</feature>
<sequence>MLTLIRCDDRLIHGQCMTVIVKAYDIEEIIVVDNFTATNSVLKTVFRTAVPPHMKADVFTVDDSLPKIKEATSNSVKTMVLMKSPTVFLELLLKMEQFPKELNVGPMTKRKDSISVHPAINLIKEESDAIKESVVMGAHIYFRQVPDQDLIEWEDVKDKF</sequence>
<evidence type="ECO:0000256" key="2">
    <source>
        <dbReference type="ARBA" id="ARBA00022448"/>
    </source>
</evidence>
<organism evidence="9 10">
    <name type="scientific">Thomasclavelia ramosa</name>
    <dbReference type="NCBI Taxonomy" id="1547"/>
    <lineage>
        <taxon>Bacteria</taxon>
        <taxon>Bacillati</taxon>
        <taxon>Bacillota</taxon>
        <taxon>Erysipelotrichia</taxon>
        <taxon>Erysipelotrichales</taxon>
        <taxon>Coprobacillaceae</taxon>
        <taxon>Thomasclavelia</taxon>
    </lineage>
</organism>
<evidence type="ECO:0000313" key="9">
    <source>
        <dbReference type="EMBL" id="RGD79316.1"/>
    </source>
</evidence>
<evidence type="ECO:0000313" key="10">
    <source>
        <dbReference type="Proteomes" id="UP000261032"/>
    </source>
</evidence>
<comment type="caution">
    <text evidence="9">The sequence shown here is derived from an EMBL/GenBank/DDBJ whole genome shotgun (WGS) entry which is preliminary data.</text>
</comment>
<dbReference type="GO" id="GO:0016301">
    <property type="term" value="F:kinase activity"/>
    <property type="evidence" value="ECO:0007669"/>
    <property type="project" value="UniProtKB-KW"/>
</dbReference>
<dbReference type="InterPro" id="IPR004720">
    <property type="entry name" value="PTS_IIB_sorbose-sp"/>
</dbReference>
<evidence type="ECO:0000256" key="7">
    <source>
        <dbReference type="ARBA" id="ARBA00022777"/>
    </source>
</evidence>
<evidence type="ECO:0000256" key="3">
    <source>
        <dbReference type="ARBA" id="ARBA00022490"/>
    </source>
</evidence>
<reference evidence="9 10" key="1">
    <citation type="submission" date="2018-08" db="EMBL/GenBank/DDBJ databases">
        <title>A genome reference for cultivated species of the human gut microbiota.</title>
        <authorList>
            <person name="Zou Y."/>
            <person name="Xue W."/>
            <person name="Luo G."/>
        </authorList>
    </citation>
    <scope>NUCLEOTIDE SEQUENCE [LARGE SCALE GENOMIC DNA]</scope>
    <source>
        <strain evidence="9 10">OM06-4</strain>
    </source>
</reference>
<dbReference type="Proteomes" id="UP000261032">
    <property type="component" value="Unassembled WGS sequence"/>
</dbReference>
<keyword evidence="7" id="KW-0418">Kinase</keyword>
<comment type="subcellular location">
    <subcellularLocation>
        <location evidence="1">Cytoplasm</location>
    </subcellularLocation>
</comment>
<keyword evidence="4" id="KW-0762">Sugar transport</keyword>
<dbReference type="Pfam" id="PF03830">
    <property type="entry name" value="PTSIIB_sorb"/>
    <property type="match status" value="1"/>
</dbReference>
<dbReference type="RefSeq" id="WP_117582468.1">
    <property type="nucleotide sequence ID" value="NZ_QUSL01000037.1"/>
</dbReference>
<keyword evidence="3" id="KW-0963">Cytoplasm</keyword>
<evidence type="ECO:0000256" key="1">
    <source>
        <dbReference type="ARBA" id="ARBA00004496"/>
    </source>
</evidence>
<keyword evidence="6" id="KW-0598">Phosphotransferase system</keyword>
<dbReference type="GO" id="GO:0008982">
    <property type="term" value="F:protein-N(PI)-phosphohistidine-sugar phosphotransferase activity"/>
    <property type="evidence" value="ECO:0007669"/>
    <property type="project" value="InterPro"/>
</dbReference>